<comment type="caution">
    <text evidence="2">The sequence shown here is derived from an EMBL/GenBank/DDBJ whole genome shotgun (WGS) entry which is preliminary data.</text>
</comment>
<dbReference type="InterPro" id="IPR009305">
    <property type="entry name" value="Mpo1-like"/>
</dbReference>
<dbReference type="Pfam" id="PF06127">
    <property type="entry name" value="Mpo1-like"/>
    <property type="match status" value="1"/>
</dbReference>
<dbReference type="GO" id="GO:0005783">
    <property type="term" value="C:endoplasmic reticulum"/>
    <property type="evidence" value="ECO:0007669"/>
    <property type="project" value="TreeGrafter"/>
</dbReference>
<name>A0AAD1Y030_EUPCR</name>
<dbReference type="PANTHER" id="PTHR28026:SF9">
    <property type="entry name" value="2-HYDROXY-PALMITIC ACID DIOXYGENASE MPO1"/>
    <property type="match status" value="1"/>
</dbReference>
<feature type="transmembrane region" description="Helical" evidence="1">
    <location>
        <begin position="106"/>
        <end position="126"/>
    </location>
</feature>
<reference evidence="2" key="1">
    <citation type="submission" date="2023-07" db="EMBL/GenBank/DDBJ databases">
        <authorList>
            <consortium name="AG Swart"/>
            <person name="Singh M."/>
            <person name="Singh A."/>
            <person name="Seah K."/>
            <person name="Emmerich C."/>
        </authorList>
    </citation>
    <scope>NUCLEOTIDE SEQUENCE</scope>
    <source>
        <strain evidence="2">DP1</strain>
    </source>
</reference>
<protein>
    <recommendedName>
        <fullName evidence="4">DUF962 domain-containing protein</fullName>
    </recommendedName>
</protein>
<dbReference type="Proteomes" id="UP001295684">
    <property type="component" value="Unassembled WGS sequence"/>
</dbReference>
<dbReference type="PANTHER" id="PTHR28026">
    <property type="entry name" value="DUF962 DOMAIN PROTEIN (AFU_ORTHOLOGUE AFUA_8G05310)"/>
    <property type="match status" value="1"/>
</dbReference>
<keyword evidence="3" id="KW-1185">Reference proteome</keyword>
<feature type="transmembrane region" description="Helical" evidence="1">
    <location>
        <begin position="20"/>
        <end position="40"/>
    </location>
</feature>
<feature type="transmembrane region" description="Helical" evidence="1">
    <location>
        <begin position="138"/>
        <end position="158"/>
    </location>
</feature>
<keyword evidence="1" id="KW-0812">Transmembrane</keyword>
<gene>
    <name evidence="2" type="ORF">ECRASSUSDP1_LOCUS22446</name>
</gene>
<dbReference type="GO" id="GO:0016020">
    <property type="term" value="C:membrane"/>
    <property type="evidence" value="ECO:0007669"/>
    <property type="project" value="GOC"/>
</dbReference>
<keyword evidence="1" id="KW-0472">Membrane</keyword>
<keyword evidence="1" id="KW-1133">Transmembrane helix</keyword>
<proteinExistence type="predicted"/>
<accession>A0AAD1Y030</accession>
<evidence type="ECO:0000313" key="2">
    <source>
        <dbReference type="EMBL" id="CAI2381002.1"/>
    </source>
</evidence>
<dbReference type="AlphaFoldDB" id="A0AAD1Y030"/>
<organism evidence="2 3">
    <name type="scientific">Euplotes crassus</name>
    <dbReference type="NCBI Taxonomy" id="5936"/>
    <lineage>
        <taxon>Eukaryota</taxon>
        <taxon>Sar</taxon>
        <taxon>Alveolata</taxon>
        <taxon>Ciliophora</taxon>
        <taxon>Intramacronucleata</taxon>
        <taxon>Spirotrichea</taxon>
        <taxon>Hypotrichia</taxon>
        <taxon>Euplotida</taxon>
        <taxon>Euplotidae</taxon>
        <taxon>Moneuplotes</taxon>
    </lineage>
</organism>
<dbReference type="EMBL" id="CAMPGE010023018">
    <property type="protein sequence ID" value="CAI2381002.1"/>
    <property type="molecule type" value="Genomic_DNA"/>
</dbReference>
<evidence type="ECO:0000313" key="3">
    <source>
        <dbReference type="Proteomes" id="UP001295684"/>
    </source>
</evidence>
<evidence type="ECO:0000256" key="1">
    <source>
        <dbReference type="SAM" id="Phobius"/>
    </source>
</evidence>
<evidence type="ECO:0008006" key="4">
    <source>
        <dbReference type="Google" id="ProtNLM"/>
    </source>
</evidence>
<dbReference type="GO" id="GO:0046521">
    <property type="term" value="P:sphingoid catabolic process"/>
    <property type="evidence" value="ECO:0007669"/>
    <property type="project" value="TreeGrafter"/>
</dbReference>
<sequence length="190" mass="22359">MFKKLYVSYGVYHANNINKMLHAVFIPAMMFFGFSISQHFPICDINIMYDKLDVGLILVTIIPILYLLIEPVVGVVSFLFYQILYDLSIVLYHMQSHRIFLLNKHFQYCIIGFLFCNGMIFIGHKFFEVRPPNPIANFKYLIFEPAVVVFEILSFLGYRSDIAEWRELSNDINAKYLEEKEQAMDNKKEN</sequence>
<feature type="transmembrane region" description="Helical" evidence="1">
    <location>
        <begin position="52"/>
        <end position="69"/>
    </location>
</feature>